<feature type="domain" description="RRM" evidence="3">
    <location>
        <begin position="432"/>
        <end position="509"/>
    </location>
</feature>
<evidence type="ECO:0000313" key="4">
    <source>
        <dbReference type="EMBL" id="CCO66444.1"/>
    </source>
</evidence>
<feature type="compositionally biased region" description="Basic and acidic residues" evidence="2">
    <location>
        <begin position="398"/>
        <end position="422"/>
    </location>
</feature>
<dbReference type="GO" id="GO:0003723">
    <property type="term" value="F:RNA binding"/>
    <property type="evidence" value="ECO:0007669"/>
    <property type="project" value="UniProtKB-UniRule"/>
</dbReference>
<reference evidence="4 5" key="1">
    <citation type="submission" date="2011-10" db="EMBL/GenBank/DDBJ databases">
        <authorList>
            <person name="Genoscope - CEA"/>
        </authorList>
    </citation>
    <scope>NUCLEOTIDE SEQUENCE [LARGE SCALE GENOMIC DNA]</scope>
    <source>
        <strain evidence="4 5">RCC 1105</strain>
    </source>
</reference>
<dbReference type="InterPro" id="IPR012677">
    <property type="entry name" value="Nucleotide-bd_a/b_plait_sf"/>
</dbReference>
<dbReference type="GO" id="GO:0061632">
    <property type="term" value="F:RNA lariat debranching enzyme activator activity"/>
    <property type="evidence" value="ECO:0007669"/>
    <property type="project" value="TreeGrafter"/>
</dbReference>
<sequence>MASSHHRTSTIQKILFAGTTKATTTTTSSSSFSALFERAKRAHEKAGPFEALFILGDVVWKSSSSEEEEEEEEEMSKKKRTRESVNAFVDVLRKDEIRMKTFTMDLFLLEQLKELEGEEKTGVRLVDAEEFDGKDETTTHIEGLNPRGSVKRIVVDEKETNVFMVSKPGVYSTLIKSEKDEEGNENPFSVAILPGSYDHLNVKESHASAGNAMLAEKTAKANGEFTVQDVEVIRQTVRRLKENGSTLFVVDVLLTQTWPKDVHMLSRYKDAMTPISGEEKNASRDVAEIANVICPRYHVVASLLSPESEGEQNIDQFFEREPYRNVSAKHATRFISLASVGNSKKQKWLHALGIEPGGTMNPIKLCQMPPDSTPSPYAMAGVSSLQQRGGGGGNQQSLKRELKPDWRDNADAKKKQRLEESQTRALVGDADKTIHVRNLDYRADEGAIAEYFGECGELADLRLGRDVETGRSRGFCKIAFKTKEGVDAALERDQQNFYGRDIRVQMDRQQQSRQYNGENKNGGYDPNKRKPPPPPVSCWFCLSNNKDTHMIASIGNASFVAMDKGGLNPEHAQIVPIEHVAAFSMLPDETCEEVWSYLQGFRKFAEATEDRGVVAFERHLTLKNKGGNHMHLNVVPIPSNRKHLSKKIFEQAAKRCDFTWDIIAPEHAQTGIAARSAMTSLLSFPEAEYYAVHLPDGTILITEVKQYDKHWMQFGREVISHLLKTPETANWQSVVQDEDGEIERTNAFKESFKPFDPVMEAEEEEE</sequence>
<evidence type="ECO:0000256" key="1">
    <source>
        <dbReference type="PROSITE-ProRule" id="PRU00176"/>
    </source>
</evidence>
<evidence type="ECO:0000313" key="5">
    <source>
        <dbReference type="Proteomes" id="UP000198341"/>
    </source>
</evidence>
<protein>
    <recommendedName>
        <fullName evidence="3">RRM domain-containing protein</fullName>
    </recommendedName>
</protein>
<dbReference type="RefSeq" id="XP_007510884.1">
    <property type="nucleotide sequence ID" value="XM_007510822.1"/>
</dbReference>
<dbReference type="Gene3D" id="3.30.70.330">
    <property type="match status" value="1"/>
</dbReference>
<name>K8FI48_9CHLO</name>
<dbReference type="KEGG" id="bpg:Bathy09g03980"/>
<dbReference type="PROSITE" id="PS50102">
    <property type="entry name" value="RRM"/>
    <property type="match status" value="1"/>
</dbReference>
<dbReference type="SUPFAM" id="SSF54197">
    <property type="entry name" value="HIT-like"/>
    <property type="match status" value="1"/>
</dbReference>
<dbReference type="AlphaFoldDB" id="K8FI48"/>
<feature type="region of interest" description="Disordered" evidence="2">
    <location>
        <begin position="368"/>
        <end position="422"/>
    </location>
</feature>
<keyword evidence="5" id="KW-1185">Reference proteome</keyword>
<dbReference type="InterPro" id="IPR036265">
    <property type="entry name" value="HIT-like_sf"/>
</dbReference>
<dbReference type="GO" id="GO:0000398">
    <property type="term" value="P:mRNA splicing, via spliceosome"/>
    <property type="evidence" value="ECO:0007669"/>
    <property type="project" value="TreeGrafter"/>
</dbReference>
<proteinExistence type="predicted"/>
<dbReference type="InterPro" id="IPR006767">
    <property type="entry name" value="Cwf19-like_C_dom-2"/>
</dbReference>
<dbReference type="SMART" id="SM00360">
    <property type="entry name" value="RRM"/>
    <property type="match status" value="1"/>
</dbReference>
<dbReference type="InterPro" id="IPR006768">
    <property type="entry name" value="Cwf19-like_C_dom-1"/>
</dbReference>
<accession>K8FI48</accession>
<dbReference type="eggNOG" id="KOG2476">
    <property type="taxonomic scope" value="Eukaryota"/>
</dbReference>
<dbReference type="Pfam" id="PF04677">
    <property type="entry name" value="CwfJ_C_1"/>
    <property type="match status" value="1"/>
</dbReference>
<gene>
    <name evidence="4" type="ORF">Bathy09g03980</name>
</gene>
<dbReference type="STRING" id="41875.K8FI48"/>
<dbReference type="Pfam" id="PF04676">
    <property type="entry name" value="CwfJ_C_2"/>
    <property type="match status" value="1"/>
</dbReference>
<dbReference type="InterPro" id="IPR035979">
    <property type="entry name" value="RBD_domain_sf"/>
</dbReference>
<dbReference type="PANTHER" id="PTHR12072:SF4">
    <property type="entry name" value="CWF19-LIKE PROTEIN 1"/>
    <property type="match status" value="1"/>
</dbReference>
<dbReference type="OrthoDB" id="444325at2759"/>
<dbReference type="Pfam" id="PF00076">
    <property type="entry name" value="RRM_1"/>
    <property type="match status" value="1"/>
</dbReference>
<dbReference type="Proteomes" id="UP000198341">
    <property type="component" value="Chromosome 9"/>
</dbReference>
<organism evidence="4 5">
    <name type="scientific">Bathycoccus prasinos</name>
    <dbReference type="NCBI Taxonomy" id="41875"/>
    <lineage>
        <taxon>Eukaryota</taxon>
        <taxon>Viridiplantae</taxon>
        <taxon>Chlorophyta</taxon>
        <taxon>Mamiellophyceae</taxon>
        <taxon>Mamiellales</taxon>
        <taxon>Bathycoccaceae</taxon>
        <taxon>Bathycoccus</taxon>
    </lineage>
</organism>
<dbReference type="PANTHER" id="PTHR12072">
    <property type="entry name" value="CWF19, CELL CYCLE CONTROL PROTEIN"/>
    <property type="match status" value="1"/>
</dbReference>
<feature type="region of interest" description="Disordered" evidence="2">
    <location>
        <begin position="500"/>
        <end position="531"/>
    </location>
</feature>
<keyword evidence="1" id="KW-0694">RNA-binding</keyword>
<dbReference type="InterPro" id="IPR040194">
    <property type="entry name" value="Cwf19-like"/>
</dbReference>
<dbReference type="EMBL" id="FO082270">
    <property type="protein sequence ID" value="CCO66444.1"/>
    <property type="molecule type" value="Genomic_DNA"/>
</dbReference>
<dbReference type="SUPFAM" id="SSF54928">
    <property type="entry name" value="RNA-binding domain, RBD"/>
    <property type="match status" value="1"/>
</dbReference>
<feature type="compositionally biased region" description="Polar residues" evidence="2">
    <location>
        <begin position="507"/>
        <end position="519"/>
    </location>
</feature>
<evidence type="ECO:0000259" key="3">
    <source>
        <dbReference type="PROSITE" id="PS50102"/>
    </source>
</evidence>
<dbReference type="InterPro" id="IPR000504">
    <property type="entry name" value="RRM_dom"/>
</dbReference>
<dbReference type="Gene3D" id="3.30.428.10">
    <property type="entry name" value="HIT-like"/>
    <property type="match status" value="1"/>
</dbReference>
<dbReference type="GeneID" id="19013905"/>
<evidence type="ECO:0000256" key="2">
    <source>
        <dbReference type="SAM" id="MobiDB-lite"/>
    </source>
</evidence>
<dbReference type="GO" id="GO:0071014">
    <property type="term" value="C:post-mRNA release spliceosomal complex"/>
    <property type="evidence" value="ECO:0007669"/>
    <property type="project" value="TreeGrafter"/>
</dbReference>